<organism evidence="1 2">
    <name type="scientific">Ambispora gerdemannii</name>
    <dbReference type="NCBI Taxonomy" id="144530"/>
    <lineage>
        <taxon>Eukaryota</taxon>
        <taxon>Fungi</taxon>
        <taxon>Fungi incertae sedis</taxon>
        <taxon>Mucoromycota</taxon>
        <taxon>Glomeromycotina</taxon>
        <taxon>Glomeromycetes</taxon>
        <taxon>Archaeosporales</taxon>
        <taxon>Ambisporaceae</taxon>
        <taxon>Ambispora</taxon>
    </lineage>
</organism>
<name>A0A9N9DW81_9GLOM</name>
<dbReference type="Proteomes" id="UP000789831">
    <property type="component" value="Unassembled WGS sequence"/>
</dbReference>
<evidence type="ECO:0000313" key="2">
    <source>
        <dbReference type="Proteomes" id="UP000789831"/>
    </source>
</evidence>
<dbReference type="OrthoDB" id="1597724at2759"/>
<dbReference type="EMBL" id="CAJVPL010004694">
    <property type="protein sequence ID" value="CAG8650309.1"/>
    <property type="molecule type" value="Genomic_DNA"/>
</dbReference>
<sequence>ELSQRIERLKSDKSAIGNASPSPILSLFAEEINENDIYKMRAFACDVDNFFKEHLRDLSRLDQSEGFTQQRIRQQIEANDISIHDFWRELVVLANVTRHSRSMNYAKPDNIT</sequence>
<dbReference type="AlphaFoldDB" id="A0A9N9DW81"/>
<protein>
    <submittedName>
        <fullName evidence="1">3207_t:CDS:1</fullName>
    </submittedName>
</protein>
<accession>A0A9N9DW81</accession>
<feature type="non-terminal residue" evidence="1">
    <location>
        <position position="112"/>
    </location>
</feature>
<reference evidence="1" key="1">
    <citation type="submission" date="2021-06" db="EMBL/GenBank/DDBJ databases">
        <authorList>
            <person name="Kallberg Y."/>
            <person name="Tangrot J."/>
            <person name="Rosling A."/>
        </authorList>
    </citation>
    <scope>NUCLEOTIDE SEQUENCE</scope>
    <source>
        <strain evidence="1">MT106</strain>
    </source>
</reference>
<keyword evidence="2" id="KW-1185">Reference proteome</keyword>
<gene>
    <name evidence="1" type="ORF">AGERDE_LOCUS11374</name>
</gene>
<evidence type="ECO:0000313" key="1">
    <source>
        <dbReference type="EMBL" id="CAG8650309.1"/>
    </source>
</evidence>
<comment type="caution">
    <text evidence="1">The sequence shown here is derived from an EMBL/GenBank/DDBJ whole genome shotgun (WGS) entry which is preliminary data.</text>
</comment>
<proteinExistence type="predicted"/>